<dbReference type="PANTHER" id="PTHR43155:SF2">
    <property type="entry name" value="CYCLIC DI-GMP PHOSPHODIESTERASE PA4108"/>
    <property type="match status" value="1"/>
</dbReference>
<dbReference type="InterPro" id="IPR003607">
    <property type="entry name" value="HD/PDEase_dom"/>
</dbReference>
<dbReference type="CDD" id="cd00077">
    <property type="entry name" value="HDc"/>
    <property type="match status" value="1"/>
</dbReference>
<sequence length="323" mass="35845">MRLIRIQEYNEQTMQLAKPVYDGKRRILLAAGNTIHPKYLERLIDIGITNLIVEDAVSKGVTMEELLDMPTWLDVIDCVKSAYEAVRTGKPINLRDLLQKAGKLIDEASRRPIIVPVPSAMVADELKDYAHAVNVAIMSLQTGKQLGYNQLQLRDLVVGVLLHDIGKAKDKSKEAHPETGFQIIRAIREISLLSAHIAYQHHETLDGKGFPRQLAGKEIHEYAQVCAVADLYDHLIADEGTAPHEAMEVIMGQNGIKYSESVVSAFVKSIPAYPPGTKVRQLDGKEAIVTRIIDHLQRPCIRLLATGEELFLTDHPSVLITAG</sequence>
<evidence type="ECO:0000259" key="2">
    <source>
        <dbReference type="PROSITE" id="PS51832"/>
    </source>
</evidence>
<reference evidence="4" key="1">
    <citation type="journal article" date="2019" name="Int. J. Syst. Evol. Microbiol.">
        <title>The Global Catalogue of Microorganisms (GCM) 10K type strain sequencing project: providing services to taxonomists for standard genome sequencing and annotation.</title>
        <authorList>
            <consortium name="The Broad Institute Genomics Platform"/>
            <consortium name="The Broad Institute Genome Sequencing Center for Infectious Disease"/>
            <person name="Wu L."/>
            <person name="Ma J."/>
        </authorList>
    </citation>
    <scope>NUCLEOTIDE SEQUENCE [LARGE SCALE GENOMIC DNA]</scope>
    <source>
        <strain evidence="4">CCUG 57113</strain>
    </source>
</reference>
<dbReference type="PROSITE" id="PS51832">
    <property type="entry name" value="HD_GYP"/>
    <property type="match status" value="1"/>
</dbReference>
<dbReference type="InterPro" id="IPR006674">
    <property type="entry name" value="HD_domain"/>
</dbReference>
<accession>A0ABW0M0N0</accession>
<dbReference type="GO" id="GO:0016787">
    <property type="term" value="F:hydrolase activity"/>
    <property type="evidence" value="ECO:0007669"/>
    <property type="project" value="UniProtKB-KW"/>
</dbReference>
<dbReference type="Gene3D" id="1.10.3210.10">
    <property type="entry name" value="Hypothetical protein af1432"/>
    <property type="match status" value="1"/>
</dbReference>
<feature type="domain" description="HD-GYP" evidence="2">
    <location>
        <begin position="68"/>
        <end position="282"/>
    </location>
</feature>
<dbReference type="EC" id="3.1.4.-" evidence="3"/>
<dbReference type="NCBIfam" id="TIGR00277">
    <property type="entry name" value="HDIG"/>
    <property type="match status" value="1"/>
</dbReference>
<name>A0ABW0M0N0_9BACL</name>
<gene>
    <name evidence="3" type="ORF">ACFPPD_23865</name>
</gene>
<dbReference type="RefSeq" id="WP_209743980.1">
    <property type="nucleotide sequence ID" value="NZ_JBHSMH010000111.1"/>
</dbReference>
<dbReference type="EMBL" id="JBHSMH010000111">
    <property type="protein sequence ID" value="MFC5471719.1"/>
    <property type="molecule type" value="Genomic_DNA"/>
</dbReference>
<evidence type="ECO:0000313" key="3">
    <source>
        <dbReference type="EMBL" id="MFC5471719.1"/>
    </source>
</evidence>
<dbReference type="Proteomes" id="UP001596105">
    <property type="component" value="Unassembled WGS sequence"/>
</dbReference>
<protein>
    <submittedName>
        <fullName evidence="3">HD-GYP domain-containing protein</fullName>
        <ecNumber evidence="3">3.1.4.-</ecNumber>
    </submittedName>
</protein>
<keyword evidence="4" id="KW-1185">Reference proteome</keyword>
<dbReference type="PROSITE" id="PS51831">
    <property type="entry name" value="HD"/>
    <property type="match status" value="1"/>
</dbReference>
<dbReference type="Pfam" id="PF01966">
    <property type="entry name" value="HD"/>
    <property type="match status" value="1"/>
</dbReference>
<evidence type="ECO:0000259" key="1">
    <source>
        <dbReference type="PROSITE" id="PS51831"/>
    </source>
</evidence>
<dbReference type="InterPro" id="IPR037522">
    <property type="entry name" value="HD_GYP_dom"/>
</dbReference>
<keyword evidence="3" id="KW-0378">Hydrolase</keyword>
<dbReference type="InterPro" id="IPR006675">
    <property type="entry name" value="HDIG_dom"/>
</dbReference>
<proteinExistence type="predicted"/>
<dbReference type="PANTHER" id="PTHR43155">
    <property type="entry name" value="CYCLIC DI-GMP PHOSPHODIESTERASE PA4108-RELATED"/>
    <property type="match status" value="1"/>
</dbReference>
<evidence type="ECO:0000313" key="4">
    <source>
        <dbReference type="Proteomes" id="UP001596105"/>
    </source>
</evidence>
<dbReference type="SMART" id="SM00471">
    <property type="entry name" value="HDc"/>
    <property type="match status" value="1"/>
</dbReference>
<organism evidence="3 4">
    <name type="scientific">Cohnella suwonensis</name>
    <dbReference type="NCBI Taxonomy" id="696072"/>
    <lineage>
        <taxon>Bacteria</taxon>
        <taxon>Bacillati</taxon>
        <taxon>Bacillota</taxon>
        <taxon>Bacilli</taxon>
        <taxon>Bacillales</taxon>
        <taxon>Paenibacillaceae</taxon>
        <taxon>Cohnella</taxon>
    </lineage>
</organism>
<comment type="caution">
    <text evidence="3">The sequence shown here is derived from an EMBL/GenBank/DDBJ whole genome shotgun (WGS) entry which is preliminary data.</text>
</comment>
<feature type="domain" description="HD" evidence="1">
    <location>
        <begin position="128"/>
        <end position="235"/>
    </location>
</feature>
<dbReference type="SUPFAM" id="SSF109604">
    <property type="entry name" value="HD-domain/PDEase-like"/>
    <property type="match status" value="1"/>
</dbReference>